<evidence type="ECO:0000256" key="3">
    <source>
        <dbReference type="SAM" id="SignalP"/>
    </source>
</evidence>
<keyword evidence="2" id="KW-0378">Hydrolase</keyword>
<comment type="caution">
    <text evidence="5">The sequence shown here is derived from an EMBL/GenBank/DDBJ whole genome shotgun (WGS) entry which is preliminary data.</text>
</comment>
<dbReference type="PANTHER" id="PTHR47572">
    <property type="entry name" value="LIPOPROTEIN-RELATED"/>
    <property type="match status" value="1"/>
</dbReference>
<dbReference type="InterPro" id="IPR013658">
    <property type="entry name" value="SGL"/>
</dbReference>
<reference evidence="5 6" key="1">
    <citation type="submission" date="2022-06" db="EMBL/GenBank/DDBJ databases">
        <title>Genomic Encyclopedia of Archaeal and Bacterial Type Strains, Phase II (KMG-II): from individual species to whole genera.</title>
        <authorList>
            <person name="Goeker M."/>
        </authorList>
    </citation>
    <scope>NUCLEOTIDE SEQUENCE [LARGE SCALE GENOMIC DNA]</scope>
    <source>
        <strain evidence="5 6">DSM 44693</strain>
    </source>
</reference>
<accession>A0ABT1HIY2</accession>
<evidence type="ECO:0000256" key="1">
    <source>
        <dbReference type="ARBA" id="ARBA00008853"/>
    </source>
</evidence>
<dbReference type="PROSITE" id="PS51257">
    <property type="entry name" value="PROKAR_LIPOPROTEIN"/>
    <property type="match status" value="1"/>
</dbReference>
<evidence type="ECO:0000313" key="5">
    <source>
        <dbReference type="EMBL" id="MCP2177884.1"/>
    </source>
</evidence>
<feature type="domain" description="SMP-30/Gluconolactonase/LRE-like region" evidence="4">
    <location>
        <begin position="56"/>
        <end position="286"/>
    </location>
</feature>
<dbReference type="Pfam" id="PF08450">
    <property type="entry name" value="SGL"/>
    <property type="match status" value="1"/>
</dbReference>
<dbReference type="PANTHER" id="PTHR47572:SF4">
    <property type="entry name" value="LACTONASE DRP35"/>
    <property type="match status" value="1"/>
</dbReference>
<dbReference type="Gene3D" id="2.120.10.30">
    <property type="entry name" value="TolB, C-terminal domain"/>
    <property type="match status" value="1"/>
</dbReference>
<proteinExistence type="inferred from homology"/>
<sequence length="334" mass="35787">MRRLGRLVPTLALATVILAGCSTAEPTDTDSANVKTAKRLVQVSKGHGTAGNALLEGPTFGPDGRLYLVDVTAPAGAPKLMRVDVETKKVEPVYTDSTSGYTSAQFSPVDGRIYLTDVVEGTIDSINADGTDHRTFYAGDVNGKRMMPDDLTFDNDGTMFVTDIIGLLDPVSPPQGRVIRIDKNGAATVIADQLESPNGISFDTDVRSLWVSQYGANRIDHYELNQDRTAIAARHPAIYYDGGISQIDSTAVDADGNIYQALHRRPAIVVFNKFGEHLTTIEIPEADAKGLDTATNIAVIPGNTKAYMTVSGRDGGYVYTFDTLAKGLRQTNGG</sequence>
<feature type="chain" id="PRO_5045566554" evidence="3">
    <location>
        <begin position="25"/>
        <end position="334"/>
    </location>
</feature>
<dbReference type="EMBL" id="JAMTCJ010000004">
    <property type="protein sequence ID" value="MCP2177884.1"/>
    <property type="molecule type" value="Genomic_DNA"/>
</dbReference>
<name>A0ABT1HIY2_9NOCA</name>
<evidence type="ECO:0000313" key="6">
    <source>
        <dbReference type="Proteomes" id="UP001206895"/>
    </source>
</evidence>
<organism evidence="5 6">
    <name type="scientific">Williamsia maris</name>
    <dbReference type="NCBI Taxonomy" id="72806"/>
    <lineage>
        <taxon>Bacteria</taxon>
        <taxon>Bacillati</taxon>
        <taxon>Actinomycetota</taxon>
        <taxon>Actinomycetes</taxon>
        <taxon>Mycobacteriales</taxon>
        <taxon>Nocardiaceae</taxon>
        <taxon>Williamsia</taxon>
    </lineage>
</organism>
<comment type="similarity">
    <text evidence="1">Belongs to the SMP-30/CGR1 family.</text>
</comment>
<evidence type="ECO:0000256" key="2">
    <source>
        <dbReference type="ARBA" id="ARBA00022801"/>
    </source>
</evidence>
<keyword evidence="3" id="KW-0732">Signal</keyword>
<feature type="signal peptide" evidence="3">
    <location>
        <begin position="1"/>
        <end position="24"/>
    </location>
</feature>
<dbReference type="Proteomes" id="UP001206895">
    <property type="component" value="Unassembled WGS sequence"/>
</dbReference>
<protein>
    <submittedName>
        <fullName evidence="5">Lactonase</fullName>
    </submittedName>
</protein>
<dbReference type="SUPFAM" id="SSF63829">
    <property type="entry name" value="Calcium-dependent phosphotriesterase"/>
    <property type="match status" value="1"/>
</dbReference>
<keyword evidence="6" id="KW-1185">Reference proteome</keyword>
<dbReference type="InterPro" id="IPR051262">
    <property type="entry name" value="SMP-30/CGR1_Lactonase"/>
</dbReference>
<gene>
    <name evidence="5" type="ORF">LX13_003725</name>
</gene>
<dbReference type="InterPro" id="IPR011042">
    <property type="entry name" value="6-blade_b-propeller_TolB-like"/>
</dbReference>
<evidence type="ECO:0000259" key="4">
    <source>
        <dbReference type="Pfam" id="PF08450"/>
    </source>
</evidence>